<evidence type="ECO:0000256" key="1">
    <source>
        <dbReference type="SAM" id="MobiDB-lite"/>
    </source>
</evidence>
<dbReference type="AlphaFoldDB" id="A0A2X0LTG5"/>
<proteinExistence type="predicted"/>
<keyword evidence="3" id="KW-1185">Reference proteome</keyword>
<dbReference type="Proteomes" id="UP000249723">
    <property type="component" value="Unassembled WGS sequence"/>
</dbReference>
<reference evidence="3" key="1">
    <citation type="submission" date="2016-10" db="EMBL/GenBank/DDBJ databases">
        <authorList>
            <person name="Jeantristanb JTB J.-T."/>
            <person name="Ricardo R."/>
        </authorList>
    </citation>
    <scope>NUCLEOTIDE SEQUENCE [LARGE SCALE GENOMIC DNA]</scope>
</reference>
<evidence type="ECO:0000313" key="2">
    <source>
        <dbReference type="EMBL" id="SCZ94675.1"/>
    </source>
</evidence>
<evidence type="ECO:0000313" key="3">
    <source>
        <dbReference type="Proteomes" id="UP000249723"/>
    </source>
</evidence>
<feature type="region of interest" description="Disordered" evidence="1">
    <location>
        <begin position="43"/>
        <end position="68"/>
    </location>
</feature>
<organism evidence="2 3">
    <name type="scientific">Microbotryum saponariae</name>
    <dbReference type="NCBI Taxonomy" id="289078"/>
    <lineage>
        <taxon>Eukaryota</taxon>
        <taxon>Fungi</taxon>
        <taxon>Dikarya</taxon>
        <taxon>Basidiomycota</taxon>
        <taxon>Pucciniomycotina</taxon>
        <taxon>Microbotryomycetes</taxon>
        <taxon>Microbotryales</taxon>
        <taxon>Microbotryaceae</taxon>
        <taxon>Microbotryum</taxon>
    </lineage>
</organism>
<protein>
    <submittedName>
        <fullName evidence="2">BZ3500_MvSof-1268-A1-R1_Chr12-3g04038 protein</fullName>
    </submittedName>
</protein>
<name>A0A2X0LTG5_9BASI</name>
<gene>
    <name evidence="2" type="ORF">BZ3500_MVSOF-1268-A1-R1_CHR12-3G04038</name>
</gene>
<sequence length="68" mass="7123">MRGFLVRPRLAILGTEKPTIIGGGQSLLLESAMIPKMINKRRETAGPGVEPGSLPLIGKALTSQLSGP</sequence>
<dbReference type="EMBL" id="FMWP01000053">
    <property type="protein sequence ID" value="SCZ94675.1"/>
    <property type="molecule type" value="Genomic_DNA"/>
</dbReference>
<accession>A0A2X0LTG5</accession>